<keyword evidence="2" id="KW-1185">Reference proteome</keyword>
<organism evidence="1 2">
    <name type="scientific">Hansschlegelia plantiphila</name>
    <dbReference type="NCBI Taxonomy" id="374655"/>
    <lineage>
        <taxon>Bacteria</taxon>
        <taxon>Pseudomonadati</taxon>
        <taxon>Pseudomonadota</taxon>
        <taxon>Alphaproteobacteria</taxon>
        <taxon>Hyphomicrobiales</taxon>
        <taxon>Methylopilaceae</taxon>
        <taxon>Hansschlegelia</taxon>
    </lineage>
</organism>
<proteinExistence type="predicted"/>
<evidence type="ECO:0000313" key="1">
    <source>
        <dbReference type="EMBL" id="GLK69197.1"/>
    </source>
</evidence>
<reference evidence="1" key="1">
    <citation type="journal article" date="2014" name="Int. J. Syst. Evol. Microbiol.">
        <title>Complete genome sequence of Corynebacterium casei LMG S-19264T (=DSM 44701T), isolated from a smear-ripened cheese.</title>
        <authorList>
            <consortium name="US DOE Joint Genome Institute (JGI-PGF)"/>
            <person name="Walter F."/>
            <person name="Albersmeier A."/>
            <person name="Kalinowski J."/>
            <person name="Ruckert C."/>
        </authorList>
    </citation>
    <scope>NUCLEOTIDE SEQUENCE</scope>
    <source>
        <strain evidence="1">VKM B-2347</strain>
    </source>
</reference>
<gene>
    <name evidence="1" type="ORF">GCM10008179_28350</name>
</gene>
<comment type="caution">
    <text evidence="1">The sequence shown here is derived from an EMBL/GenBank/DDBJ whole genome shotgun (WGS) entry which is preliminary data.</text>
</comment>
<evidence type="ECO:0000313" key="2">
    <source>
        <dbReference type="Proteomes" id="UP001143372"/>
    </source>
</evidence>
<accession>A0A9W6J1X8</accession>
<dbReference type="Proteomes" id="UP001143372">
    <property type="component" value="Unassembled WGS sequence"/>
</dbReference>
<protein>
    <submittedName>
        <fullName evidence="1">Uncharacterized protein</fullName>
    </submittedName>
</protein>
<name>A0A9W6J1X8_9HYPH</name>
<reference evidence="1" key="2">
    <citation type="submission" date="2023-01" db="EMBL/GenBank/DDBJ databases">
        <authorList>
            <person name="Sun Q."/>
            <person name="Evtushenko L."/>
        </authorList>
    </citation>
    <scope>NUCLEOTIDE SEQUENCE</scope>
    <source>
        <strain evidence="1">VKM B-2347</strain>
    </source>
</reference>
<dbReference type="RefSeq" id="WP_271169430.1">
    <property type="nucleotide sequence ID" value="NZ_BSFI01000021.1"/>
</dbReference>
<sequence length="134" mass="15366">MAKIDEIARAAGVYIPPTKQRRRPRQTHARAALTSIAERHGDGHLLFVLRTIVESRGNEFSLWSETILAVSDIVRSRPDLADKGMAFIEAFDKICLEEVRFTAKAMRIGTKRSVMKVLILDKLEREMDDQRRLF</sequence>
<dbReference type="AlphaFoldDB" id="A0A9W6J1X8"/>
<dbReference type="EMBL" id="BSFI01000021">
    <property type="protein sequence ID" value="GLK69197.1"/>
    <property type="molecule type" value="Genomic_DNA"/>
</dbReference>